<feature type="non-terminal residue" evidence="3">
    <location>
        <position position="1"/>
    </location>
</feature>
<dbReference type="PANTHER" id="PTHR33463">
    <property type="entry name" value="NB-ARC DOMAIN-CONTAINING PROTEIN-RELATED"/>
    <property type="match status" value="1"/>
</dbReference>
<dbReference type="InterPro" id="IPR032675">
    <property type="entry name" value="LRR_dom_sf"/>
</dbReference>
<comment type="caution">
    <text evidence="3">The sequence shown here is derived from an EMBL/GenBank/DDBJ whole genome shotgun (WGS) entry which is preliminary data.</text>
</comment>
<feature type="non-terminal residue" evidence="3">
    <location>
        <position position="387"/>
    </location>
</feature>
<feature type="domain" description="Disease resistance protein At4g27190-like leucine-rich repeats" evidence="2">
    <location>
        <begin position="142"/>
        <end position="288"/>
    </location>
</feature>
<keyword evidence="1" id="KW-0611">Plant defense</keyword>
<keyword evidence="4" id="KW-1185">Reference proteome</keyword>
<dbReference type="Proteomes" id="UP000593561">
    <property type="component" value="Unassembled WGS sequence"/>
</dbReference>
<dbReference type="AlphaFoldDB" id="A0A7J8SUV3"/>
<dbReference type="Pfam" id="PF23247">
    <property type="entry name" value="LRR_RPS2"/>
    <property type="match status" value="2"/>
</dbReference>
<dbReference type="EMBL" id="JABFAC010000011">
    <property type="protein sequence ID" value="MBA0629877.1"/>
    <property type="molecule type" value="Genomic_DNA"/>
</dbReference>
<organism evidence="3 4">
    <name type="scientific">Gossypium davidsonii</name>
    <name type="common">Davidson's cotton</name>
    <name type="synonym">Gossypium klotzschianum subsp. davidsonii</name>
    <dbReference type="NCBI Taxonomy" id="34287"/>
    <lineage>
        <taxon>Eukaryota</taxon>
        <taxon>Viridiplantae</taxon>
        <taxon>Streptophyta</taxon>
        <taxon>Embryophyta</taxon>
        <taxon>Tracheophyta</taxon>
        <taxon>Spermatophyta</taxon>
        <taxon>Magnoliopsida</taxon>
        <taxon>eudicotyledons</taxon>
        <taxon>Gunneridae</taxon>
        <taxon>Pentapetalae</taxon>
        <taxon>rosids</taxon>
        <taxon>malvids</taxon>
        <taxon>Malvales</taxon>
        <taxon>Malvaceae</taxon>
        <taxon>Malvoideae</taxon>
        <taxon>Gossypium</taxon>
    </lineage>
</organism>
<dbReference type="PANTHER" id="PTHR33463:SF167">
    <property type="entry name" value="PUTATIVE-RELATED"/>
    <property type="match status" value="1"/>
</dbReference>
<dbReference type="InterPro" id="IPR057135">
    <property type="entry name" value="At4g27190-like_LRR"/>
</dbReference>
<gene>
    <name evidence="3" type="ORF">Godav_024371</name>
</gene>
<sequence length="387" mass="43932">DEPRADHHLQASNLVHNSAVLNEKVVFPSLEKLQIQNCDSLEEIIEAQGLIADTSTTQSIVRETTTITFVFPKLIYLRLSKVPRLKCFCSRMHTTQWPSLKHMEVIECPKAHIFAPKCPKSQVEISNQQPLFCVNEDTFPVLEELTLKMNDMMKGICDGQLSLQCFPSLKLLNLHCFPETSTTLPYCFIQSLPKLQKLVINNASISEIVWSEGLSDKGRRTSAFYQLKELRLSKLPQLTLKTFQPSLLSFKKLTTLEVISCHGFINLMACSTAKSLMLLERLSVADCEMIEEIIACEGEEIQGSIIFPKLKYLKLSGLPSLASFSLAHHSLEFPVLQMVMVTKCPKMRKFCQGDLSTSNLQQMHVARDEEDELWWEGDLNSTIQQMF</sequence>
<evidence type="ECO:0000313" key="4">
    <source>
        <dbReference type="Proteomes" id="UP000593561"/>
    </source>
</evidence>
<accession>A0A7J8SUV3</accession>
<feature type="domain" description="Disease resistance protein At4g27190-like leucine-rich repeats" evidence="2">
    <location>
        <begin position="21"/>
        <end position="116"/>
    </location>
</feature>
<evidence type="ECO:0000256" key="1">
    <source>
        <dbReference type="ARBA" id="ARBA00022821"/>
    </source>
</evidence>
<protein>
    <recommendedName>
        <fullName evidence="2">Disease resistance protein At4g27190-like leucine-rich repeats domain-containing protein</fullName>
    </recommendedName>
</protein>
<evidence type="ECO:0000313" key="3">
    <source>
        <dbReference type="EMBL" id="MBA0629877.1"/>
    </source>
</evidence>
<name>A0A7J8SUV3_GOSDV</name>
<reference evidence="3 4" key="1">
    <citation type="journal article" date="2019" name="Genome Biol. Evol.">
        <title>Insights into the evolution of the New World diploid cottons (Gossypium, subgenus Houzingenia) based on genome sequencing.</title>
        <authorList>
            <person name="Grover C.E."/>
            <person name="Arick M.A. 2nd"/>
            <person name="Thrash A."/>
            <person name="Conover J.L."/>
            <person name="Sanders W.S."/>
            <person name="Peterson D.G."/>
            <person name="Frelichowski J.E."/>
            <person name="Scheffler J.A."/>
            <person name="Scheffler B.E."/>
            <person name="Wendel J.F."/>
        </authorList>
    </citation>
    <scope>NUCLEOTIDE SEQUENCE [LARGE SCALE GENOMIC DNA]</scope>
    <source>
        <strain evidence="3">27</strain>
        <tissue evidence="3">Leaf</tissue>
    </source>
</reference>
<dbReference type="SUPFAM" id="SSF52047">
    <property type="entry name" value="RNI-like"/>
    <property type="match status" value="1"/>
</dbReference>
<proteinExistence type="predicted"/>
<evidence type="ECO:0000259" key="2">
    <source>
        <dbReference type="Pfam" id="PF23247"/>
    </source>
</evidence>
<dbReference type="Gene3D" id="3.80.10.10">
    <property type="entry name" value="Ribonuclease Inhibitor"/>
    <property type="match status" value="2"/>
</dbReference>
<dbReference type="InterPro" id="IPR050905">
    <property type="entry name" value="Plant_NBS-LRR"/>
</dbReference>